<name>A0ABS7T419_9GAMM</name>
<protein>
    <submittedName>
        <fullName evidence="3">DUF3106 domain-containing protein</fullName>
    </submittedName>
</protein>
<feature type="region of interest" description="Disordered" evidence="1">
    <location>
        <begin position="130"/>
        <end position="155"/>
    </location>
</feature>
<feature type="signal peptide" evidence="2">
    <location>
        <begin position="1"/>
        <end position="26"/>
    </location>
</feature>
<comment type="caution">
    <text evidence="3">The sequence shown here is derived from an EMBL/GenBank/DDBJ whole genome shotgun (WGS) entry which is preliminary data.</text>
</comment>
<dbReference type="EMBL" id="JAINZW010000001">
    <property type="protein sequence ID" value="MBZ4038616.1"/>
    <property type="molecule type" value="Genomic_DNA"/>
</dbReference>
<feature type="region of interest" description="Disordered" evidence="1">
    <location>
        <begin position="75"/>
        <end position="103"/>
    </location>
</feature>
<evidence type="ECO:0000256" key="1">
    <source>
        <dbReference type="SAM" id="MobiDB-lite"/>
    </source>
</evidence>
<keyword evidence="2" id="KW-0732">Signal</keyword>
<keyword evidence="4" id="KW-1185">Reference proteome</keyword>
<evidence type="ECO:0000313" key="3">
    <source>
        <dbReference type="EMBL" id="MBZ4038616.1"/>
    </source>
</evidence>
<dbReference type="Proteomes" id="UP001430954">
    <property type="component" value="Unassembled WGS sequence"/>
</dbReference>
<dbReference type="Pfam" id="PF11304">
    <property type="entry name" value="DUF3106"/>
    <property type="match status" value="1"/>
</dbReference>
<evidence type="ECO:0000313" key="4">
    <source>
        <dbReference type="Proteomes" id="UP001430954"/>
    </source>
</evidence>
<proteinExistence type="predicted"/>
<gene>
    <name evidence="3" type="ORF">K6753_03565</name>
</gene>
<sequence>MPFPSFKLHLVPLLIGLAALAGPAAAQSEASTTPSDTSSLPTWERLTPEQRERLITPLRDRWNNEPDARARMLAHAQRWQDMTPEERSRARSGMKRWRHMDPEQREQMRALFARMRALPPEQRATLKAQWRAMTPEQRREWVDANPPPREGRQDR</sequence>
<feature type="compositionally biased region" description="Low complexity" evidence="1">
    <location>
        <begin position="28"/>
        <end position="42"/>
    </location>
</feature>
<dbReference type="RefSeq" id="WP_223674790.1">
    <property type="nucleotide sequence ID" value="NZ_JAINZW010000001.1"/>
</dbReference>
<evidence type="ECO:0000256" key="2">
    <source>
        <dbReference type="SAM" id="SignalP"/>
    </source>
</evidence>
<dbReference type="InterPro" id="IPR021455">
    <property type="entry name" value="DUF3106"/>
</dbReference>
<feature type="chain" id="PRO_5045679305" evidence="2">
    <location>
        <begin position="27"/>
        <end position="155"/>
    </location>
</feature>
<feature type="region of interest" description="Disordered" evidence="1">
    <location>
        <begin position="28"/>
        <end position="49"/>
    </location>
</feature>
<reference evidence="3 4" key="1">
    <citation type="submission" date="2021-09" db="EMBL/GenBank/DDBJ databases">
        <title>Lysobacter sp. 13A isolated from the river sediment.</title>
        <authorList>
            <person name="Liu H."/>
            <person name="Li S."/>
            <person name="Mao S."/>
        </authorList>
    </citation>
    <scope>NUCLEOTIDE SEQUENCE [LARGE SCALE GENOMIC DNA]</scope>
    <source>
        <strain evidence="3 4">13A</strain>
    </source>
</reference>
<accession>A0ABS7T419</accession>
<organism evidence="3 4">
    <name type="scientific">Novilysobacter selenitireducens</name>
    <dbReference type="NCBI Taxonomy" id="2872639"/>
    <lineage>
        <taxon>Bacteria</taxon>
        <taxon>Pseudomonadati</taxon>
        <taxon>Pseudomonadota</taxon>
        <taxon>Gammaproteobacteria</taxon>
        <taxon>Lysobacterales</taxon>
        <taxon>Lysobacteraceae</taxon>
        <taxon>Novilysobacter</taxon>
    </lineage>
</organism>